<reference evidence="3 4" key="1">
    <citation type="submission" date="2020-08" db="EMBL/GenBank/DDBJ databases">
        <title>Bridging the membrane lipid divide: bacteria of the FCB group superphylum have the potential to synthesize archaeal ether lipids.</title>
        <authorList>
            <person name="Villanueva L."/>
            <person name="Von Meijenfeldt F.A.B."/>
            <person name="Westbye A.B."/>
            <person name="Yadav S."/>
            <person name="Hopmans E.C."/>
            <person name="Dutilh B.E."/>
            <person name="Sinninghe Damste J.S."/>
        </authorList>
    </citation>
    <scope>NUCLEOTIDE SEQUENCE [LARGE SCALE GENOMIC DNA]</scope>
    <source>
        <strain evidence="3">NIOZ-UU47</strain>
    </source>
</reference>
<dbReference type="PANTHER" id="PTHR11632:SF73">
    <property type="entry name" value="BLR3196 PROTEIN"/>
    <property type="match status" value="1"/>
</dbReference>
<gene>
    <name evidence="3" type="ORF">H8E41_00180</name>
</gene>
<proteinExistence type="predicted"/>
<dbReference type="InterPro" id="IPR037099">
    <property type="entry name" value="Fum_R/Succ_DH_flav-like_C_sf"/>
</dbReference>
<evidence type="ECO:0000259" key="2">
    <source>
        <dbReference type="Pfam" id="PF02910"/>
    </source>
</evidence>
<dbReference type="GO" id="GO:0009055">
    <property type="term" value="F:electron transfer activity"/>
    <property type="evidence" value="ECO:0007669"/>
    <property type="project" value="TreeGrafter"/>
</dbReference>
<dbReference type="AlphaFoldDB" id="A0A8J6ND28"/>
<dbReference type="GO" id="GO:0050660">
    <property type="term" value="F:flavin adenine dinucleotide binding"/>
    <property type="evidence" value="ECO:0007669"/>
    <property type="project" value="TreeGrafter"/>
</dbReference>
<evidence type="ECO:0000313" key="4">
    <source>
        <dbReference type="Proteomes" id="UP000614424"/>
    </source>
</evidence>
<name>A0A8J6ND28_9BACT</name>
<dbReference type="GO" id="GO:0005886">
    <property type="term" value="C:plasma membrane"/>
    <property type="evidence" value="ECO:0007669"/>
    <property type="project" value="TreeGrafter"/>
</dbReference>
<sequence>MAYRVGAEITGKEYTDTHSTNQEHPAYQGFSTGMFGPPLPSRPGEERVMAGPPGGPNRNAEGKELIGVGTLWLDMEFEAHAGRAPIIGNRKGKQEERVGGASSGMSVHKAEGIWPGNTDCSTNMPGLYAAGDSLGNMQTGALYAAIGTSISSCAITGKRAGIAAALYASQMDLTQIDEGVIEDLVEEFLVPLKRKGGYSPRWVTQLLQNLMMPYFIMYIKNGDRLEATLTLVEFIRDHLVPKIFAKDPHELRQAHEVRNMVLNAEMRLRSSVYRTESRGCHYREDYPQRDDPDWLAWVVLKEENGKMITFKKPIPEEWWPNLSLPVEKRYPHAFPTDK</sequence>
<dbReference type="EMBL" id="JACNJZ010000012">
    <property type="protein sequence ID" value="MBC8316293.1"/>
    <property type="molecule type" value="Genomic_DNA"/>
</dbReference>
<accession>A0A8J6ND28</accession>
<dbReference type="InterPro" id="IPR015939">
    <property type="entry name" value="Fum_Rdtase/Succ_DH_flav-like_C"/>
</dbReference>
<organism evidence="3 4">
    <name type="scientific">Candidatus Desulfobia pelagia</name>
    <dbReference type="NCBI Taxonomy" id="2841692"/>
    <lineage>
        <taxon>Bacteria</taxon>
        <taxon>Pseudomonadati</taxon>
        <taxon>Thermodesulfobacteriota</taxon>
        <taxon>Desulfobulbia</taxon>
        <taxon>Desulfobulbales</taxon>
        <taxon>Desulfobulbaceae</taxon>
        <taxon>Candidatus Desulfobia</taxon>
    </lineage>
</organism>
<feature type="domain" description="Fumarate reductase/succinate dehydrogenase flavoprotein-like C-terminal" evidence="2">
    <location>
        <begin position="207"/>
        <end position="310"/>
    </location>
</feature>
<dbReference type="SUPFAM" id="SSF51905">
    <property type="entry name" value="FAD/NAD(P)-binding domain"/>
    <property type="match status" value="1"/>
</dbReference>
<dbReference type="InterPro" id="IPR030664">
    <property type="entry name" value="SdhA/FrdA/AprA"/>
</dbReference>
<dbReference type="Proteomes" id="UP000614424">
    <property type="component" value="Unassembled WGS sequence"/>
</dbReference>
<protein>
    <submittedName>
        <fullName evidence="3">FAD-binding protein</fullName>
    </submittedName>
</protein>
<dbReference type="SUPFAM" id="SSF46977">
    <property type="entry name" value="Succinate dehydrogenase/fumarate reductase flavoprotein C-terminal domain"/>
    <property type="match status" value="1"/>
</dbReference>
<evidence type="ECO:0000313" key="3">
    <source>
        <dbReference type="EMBL" id="MBC8316293.1"/>
    </source>
</evidence>
<feature type="region of interest" description="Disordered" evidence="1">
    <location>
        <begin position="40"/>
        <end position="62"/>
    </location>
</feature>
<dbReference type="GO" id="GO:0009061">
    <property type="term" value="P:anaerobic respiration"/>
    <property type="evidence" value="ECO:0007669"/>
    <property type="project" value="TreeGrafter"/>
</dbReference>
<dbReference type="GO" id="GO:0000104">
    <property type="term" value="F:succinate dehydrogenase activity"/>
    <property type="evidence" value="ECO:0007669"/>
    <property type="project" value="TreeGrafter"/>
</dbReference>
<dbReference type="InterPro" id="IPR036188">
    <property type="entry name" value="FAD/NAD-bd_sf"/>
</dbReference>
<dbReference type="Pfam" id="PF02910">
    <property type="entry name" value="Succ_DH_flav_C"/>
    <property type="match status" value="1"/>
</dbReference>
<dbReference type="PANTHER" id="PTHR11632">
    <property type="entry name" value="SUCCINATE DEHYDROGENASE 2 FLAVOPROTEIN SUBUNIT"/>
    <property type="match status" value="1"/>
</dbReference>
<dbReference type="Gene3D" id="3.50.50.60">
    <property type="entry name" value="FAD/NAD(P)-binding domain"/>
    <property type="match status" value="1"/>
</dbReference>
<comment type="caution">
    <text evidence="3">The sequence shown here is derived from an EMBL/GenBank/DDBJ whole genome shotgun (WGS) entry which is preliminary data.</text>
</comment>
<evidence type="ECO:0000256" key="1">
    <source>
        <dbReference type="SAM" id="MobiDB-lite"/>
    </source>
</evidence>